<dbReference type="PANTHER" id="PTHR30489:SF0">
    <property type="entry name" value="LIPOPROTEIN-RELEASING SYSTEM TRANSMEMBRANE PROTEIN LOLE"/>
    <property type="match status" value="1"/>
</dbReference>
<evidence type="ECO:0000256" key="5">
    <source>
        <dbReference type="ARBA" id="ARBA00023136"/>
    </source>
</evidence>
<keyword evidence="5 6" id="KW-0472">Membrane</keyword>
<dbReference type="InterPro" id="IPR025857">
    <property type="entry name" value="MacB_PCD"/>
</dbReference>
<feature type="domain" description="MacB-like periplasmic core" evidence="8">
    <location>
        <begin position="27"/>
        <end position="256"/>
    </location>
</feature>
<reference evidence="9 10" key="1">
    <citation type="submission" date="2019-08" db="EMBL/GenBank/DDBJ databases">
        <title>Archaea genome.</title>
        <authorList>
            <person name="Kajale S."/>
            <person name="Shouche Y."/>
            <person name="Deshpande N."/>
            <person name="Sharma A."/>
        </authorList>
    </citation>
    <scope>NUCLEOTIDE SEQUENCE [LARGE SCALE GENOMIC DNA]</scope>
    <source>
        <strain evidence="9 10">ESP3B_9</strain>
    </source>
</reference>
<organism evidence="9 10">
    <name type="scientific">Natrialba swarupiae</name>
    <dbReference type="NCBI Taxonomy" id="2448032"/>
    <lineage>
        <taxon>Archaea</taxon>
        <taxon>Methanobacteriati</taxon>
        <taxon>Methanobacteriota</taxon>
        <taxon>Stenosarchaea group</taxon>
        <taxon>Halobacteria</taxon>
        <taxon>Halobacteriales</taxon>
        <taxon>Natrialbaceae</taxon>
        <taxon>Natrialba</taxon>
    </lineage>
</organism>
<evidence type="ECO:0000313" key="9">
    <source>
        <dbReference type="EMBL" id="TYT60498.1"/>
    </source>
</evidence>
<evidence type="ECO:0000256" key="2">
    <source>
        <dbReference type="ARBA" id="ARBA00022475"/>
    </source>
</evidence>
<evidence type="ECO:0000259" key="8">
    <source>
        <dbReference type="Pfam" id="PF12704"/>
    </source>
</evidence>
<keyword evidence="4 6" id="KW-1133">Transmembrane helix</keyword>
<keyword evidence="3 6" id="KW-0812">Transmembrane</keyword>
<dbReference type="RefSeq" id="WP_149083001.1">
    <property type="nucleotide sequence ID" value="NZ_VTAW01000040.1"/>
</dbReference>
<keyword evidence="10" id="KW-1185">Reference proteome</keyword>
<feature type="transmembrane region" description="Helical" evidence="6">
    <location>
        <begin position="278"/>
        <end position="305"/>
    </location>
</feature>
<protein>
    <submittedName>
        <fullName evidence="9">ABC transporter permease</fullName>
    </submittedName>
</protein>
<name>A0A5D5AFB6_9EURY</name>
<feature type="domain" description="ABC3 transporter permease C-terminal" evidence="7">
    <location>
        <begin position="286"/>
        <end position="405"/>
    </location>
</feature>
<dbReference type="InterPro" id="IPR051447">
    <property type="entry name" value="Lipoprotein-release_system"/>
</dbReference>
<sequence>MRRWGVRIRVAGGITLSQLRHQKLRLGLAIIGICLAVLAMTLLAGTGVGVLETGGQQFDAADRDLWMTAGETRLTPTGGGGFENTLYDSRNVSAAVSQQEGVRNAVPLAFETVYVTTEDRDEFQTFVGSGTPGGGSSVQVIEGESLDGDPYYAGGTYDGERTNDVLIDQETARSLDVEVGDTVYVGGSHAAARENEMTVVGISPTFGQMLGTPTVVMPLSELHQVTGSTQTEPATFITITLEDDADSEVVQRELQAQYPEYEIRSNQEQLDAVLEEQVLVLAAGFTLVVLAVGTGIALTVNLLGLIIYQQRQAFAVLKAQGISSSLLILTVIGQGLAIGVIGGVLGGVLTPAGVALLNRLTTAVVGFDGLVQFEPRIVGGSVAIAVVIGTIAAAIAGWRISRTPPLEHL</sequence>
<evidence type="ECO:0000259" key="7">
    <source>
        <dbReference type="Pfam" id="PF02687"/>
    </source>
</evidence>
<dbReference type="Pfam" id="PF02687">
    <property type="entry name" value="FtsX"/>
    <property type="match status" value="1"/>
</dbReference>
<keyword evidence="2" id="KW-1003">Cell membrane</keyword>
<accession>A0A5D5AFB6</accession>
<dbReference type="Pfam" id="PF12704">
    <property type="entry name" value="MacB_PCD"/>
    <property type="match status" value="1"/>
</dbReference>
<dbReference type="PANTHER" id="PTHR30489">
    <property type="entry name" value="LIPOPROTEIN-RELEASING SYSTEM TRANSMEMBRANE PROTEIN LOLE"/>
    <property type="match status" value="1"/>
</dbReference>
<evidence type="ECO:0000256" key="6">
    <source>
        <dbReference type="SAM" id="Phobius"/>
    </source>
</evidence>
<evidence type="ECO:0000313" key="10">
    <source>
        <dbReference type="Proteomes" id="UP000324104"/>
    </source>
</evidence>
<dbReference type="AlphaFoldDB" id="A0A5D5AFB6"/>
<feature type="transmembrane region" description="Helical" evidence="6">
    <location>
        <begin position="326"/>
        <end position="357"/>
    </location>
</feature>
<evidence type="ECO:0000256" key="4">
    <source>
        <dbReference type="ARBA" id="ARBA00022989"/>
    </source>
</evidence>
<gene>
    <name evidence="9" type="ORF">FYC77_18560</name>
</gene>
<comment type="caution">
    <text evidence="9">The sequence shown here is derived from an EMBL/GenBank/DDBJ whole genome shotgun (WGS) entry which is preliminary data.</text>
</comment>
<dbReference type="GO" id="GO:0098797">
    <property type="term" value="C:plasma membrane protein complex"/>
    <property type="evidence" value="ECO:0007669"/>
    <property type="project" value="TreeGrafter"/>
</dbReference>
<feature type="transmembrane region" description="Helical" evidence="6">
    <location>
        <begin position="377"/>
        <end position="398"/>
    </location>
</feature>
<dbReference type="Proteomes" id="UP000324104">
    <property type="component" value="Unassembled WGS sequence"/>
</dbReference>
<feature type="transmembrane region" description="Helical" evidence="6">
    <location>
        <begin position="26"/>
        <end position="51"/>
    </location>
</feature>
<comment type="subcellular location">
    <subcellularLocation>
        <location evidence="1">Cell membrane</location>
        <topology evidence="1">Multi-pass membrane protein</topology>
    </subcellularLocation>
</comment>
<proteinExistence type="predicted"/>
<dbReference type="GO" id="GO:0044874">
    <property type="term" value="P:lipoprotein localization to outer membrane"/>
    <property type="evidence" value="ECO:0007669"/>
    <property type="project" value="TreeGrafter"/>
</dbReference>
<evidence type="ECO:0000256" key="1">
    <source>
        <dbReference type="ARBA" id="ARBA00004651"/>
    </source>
</evidence>
<evidence type="ECO:0000256" key="3">
    <source>
        <dbReference type="ARBA" id="ARBA00022692"/>
    </source>
</evidence>
<dbReference type="EMBL" id="VTAW01000040">
    <property type="protein sequence ID" value="TYT60498.1"/>
    <property type="molecule type" value="Genomic_DNA"/>
</dbReference>
<dbReference type="InterPro" id="IPR003838">
    <property type="entry name" value="ABC3_permease_C"/>
</dbReference>